<protein>
    <submittedName>
        <fullName evidence="1">Uncharacterized protein</fullName>
    </submittedName>
</protein>
<dbReference type="AlphaFoldDB" id="A0A6I6HLQ2"/>
<proteinExistence type="predicted"/>
<dbReference type="EMBL" id="CP046622">
    <property type="protein sequence ID" value="QGW83574.1"/>
    <property type="molecule type" value="Genomic_DNA"/>
</dbReference>
<evidence type="ECO:0000313" key="2">
    <source>
        <dbReference type="Proteomes" id="UP000425817"/>
    </source>
</evidence>
<accession>A0A6I6HLQ2</accession>
<evidence type="ECO:0000313" key="1">
    <source>
        <dbReference type="EMBL" id="QGW83574.1"/>
    </source>
</evidence>
<sequence length="66" mass="8004">MTVQWDELRVAYEEWRSQRDKYDRWMTDIAAGKPYDKSALQRDLEELDALHKVFLQKARPFVHPKP</sequence>
<dbReference type="RefSeq" id="WP_157614971.1">
    <property type="nucleotide sequence ID" value="NZ_CP046622.1"/>
</dbReference>
<organism evidence="1 2">
    <name type="scientific">Variovorax paradoxus</name>
    <dbReference type="NCBI Taxonomy" id="34073"/>
    <lineage>
        <taxon>Bacteria</taxon>
        <taxon>Pseudomonadati</taxon>
        <taxon>Pseudomonadota</taxon>
        <taxon>Betaproteobacteria</taxon>
        <taxon>Burkholderiales</taxon>
        <taxon>Comamonadaceae</taxon>
        <taxon>Variovorax</taxon>
    </lineage>
</organism>
<gene>
    <name evidence="1" type="ORF">GOQ09_19155</name>
</gene>
<dbReference type="OrthoDB" id="8853770at2"/>
<name>A0A6I6HLQ2_VARPD</name>
<dbReference type="Proteomes" id="UP000425817">
    <property type="component" value="Chromosome"/>
</dbReference>
<reference evidence="1 2" key="1">
    <citation type="submission" date="2019-12" db="EMBL/GenBank/DDBJ databases">
        <title>Hybrid Genome Assemblies of two High G+C Isolates from Undergraduate Microbiology Courses.</title>
        <authorList>
            <person name="Ne Ville C.J."/>
            <person name="Enright D."/>
            <person name="Hernandez I."/>
            <person name="Dodsworth J."/>
            <person name="Orwin P.M."/>
        </authorList>
    </citation>
    <scope>NUCLEOTIDE SEQUENCE [LARGE SCALE GENOMIC DNA]</scope>
    <source>
        <strain evidence="1 2">CSUSB</strain>
    </source>
</reference>